<evidence type="ECO:0000256" key="2">
    <source>
        <dbReference type="ARBA" id="ARBA00023015"/>
    </source>
</evidence>
<gene>
    <name evidence="7" type="ORF">LX64_01229</name>
</gene>
<comment type="similarity">
    <text evidence="1">Belongs to the sigma-70 factor family. ECF subfamily.</text>
</comment>
<evidence type="ECO:0000256" key="4">
    <source>
        <dbReference type="ARBA" id="ARBA00023163"/>
    </source>
</evidence>
<keyword evidence="2" id="KW-0805">Transcription regulation</keyword>
<keyword evidence="4" id="KW-0804">Transcription</keyword>
<dbReference type="EMBL" id="QLLL01000002">
    <property type="protein sequence ID" value="RAJ08576.1"/>
    <property type="molecule type" value="Genomic_DNA"/>
</dbReference>
<dbReference type="GO" id="GO:0003677">
    <property type="term" value="F:DNA binding"/>
    <property type="evidence" value="ECO:0007669"/>
    <property type="project" value="InterPro"/>
</dbReference>
<sequence length="205" mass="23952">MSSSDAALIRGIRANDRQAFTEVYERYFQALVMTAHRYVKNPGIAKELVQEVFIKLWEQPSLLEEDGALKAYLFKAVINQSLNFLKREKNIARHHLVIAESSSEGYLENLQEEQELKVLIYKEIEKLPTQCQRVFKMSRFDGLKYREIAETLSISEKTVEHHIIHALKVLRINLFVSNDQSRDYTTQLRLLQLFMVLAADLHDRL</sequence>
<reference evidence="7 8" key="1">
    <citation type="submission" date="2018-06" db="EMBL/GenBank/DDBJ databases">
        <title>Genomic Encyclopedia of Archaeal and Bacterial Type Strains, Phase II (KMG-II): from individual species to whole genera.</title>
        <authorList>
            <person name="Goeker M."/>
        </authorList>
    </citation>
    <scope>NUCLEOTIDE SEQUENCE [LARGE SCALE GENOMIC DNA]</scope>
    <source>
        <strain evidence="7 8">DSM 23857</strain>
    </source>
</reference>
<dbReference type="Gene3D" id="1.10.1740.10">
    <property type="match status" value="1"/>
</dbReference>
<feature type="domain" description="RNA polymerase sigma-70 region 2" evidence="5">
    <location>
        <begin position="24"/>
        <end position="89"/>
    </location>
</feature>
<dbReference type="Gene3D" id="1.10.10.10">
    <property type="entry name" value="Winged helix-like DNA-binding domain superfamily/Winged helix DNA-binding domain"/>
    <property type="match status" value="1"/>
</dbReference>
<dbReference type="NCBIfam" id="TIGR02985">
    <property type="entry name" value="Sig70_bacteroi1"/>
    <property type="match status" value="1"/>
</dbReference>
<name>A0A327QV66_9BACT</name>
<keyword evidence="3" id="KW-0731">Sigma factor</keyword>
<dbReference type="InterPro" id="IPR013325">
    <property type="entry name" value="RNA_pol_sigma_r2"/>
</dbReference>
<dbReference type="InterPro" id="IPR007627">
    <property type="entry name" value="RNA_pol_sigma70_r2"/>
</dbReference>
<dbReference type="SUPFAM" id="SSF88946">
    <property type="entry name" value="Sigma2 domain of RNA polymerase sigma factors"/>
    <property type="match status" value="1"/>
</dbReference>
<proteinExistence type="inferred from homology"/>
<dbReference type="OrthoDB" id="8687055at2"/>
<comment type="caution">
    <text evidence="7">The sequence shown here is derived from an EMBL/GenBank/DDBJ whole genome shotgun (WGS) entry which is preliminary data.</text>
</comment>
<dbReference type="Pfam" id="PF08281">
    <property type="entry name" value="Sigma70_r4_2"/>
    <property type="match status" value="1"/>
</dbReference>
<feature type="domain" description="RNA polymerase sigma factor 70 region 4 type 2" evidence="6">
    <location>
        <begin position="119"/>
        <end position="168"/>
    </location>
</feature>
<evidence type="ECO:0000256" key="1">
    <source>
        <dbReference type="ARBA" id="ARBA00010641"/>
    </source>
</evidence>
<evidence type="ECO:0000313" key="7">
    <source>
        <dbReference type="EMBL" id="RAJ08576.1"/>
    </source>
</evidence>
<dbReference type="PANTHER" id="PTHR43133:SF46">
    <property type="entry name" value="RNA POLYMERASE SIGMA-70 FACTOR ECF SUBFAMILY"/>
    <property type="match status" value="1"/>
</dbReference>
<dbReference type="InterPro" id="IPR014327">
    <property type="entry name" value="RNA_pol_sigma70_bacteroid"/>
</dbReference>
<dbReference type="RefSeq" id="WP_111596713.1">
    <property type="nucleotide sequence ID" value="NZ_QLLL01000002.1"/>
</dbReference>
<dbReference type="GO" id="GO:0016987">
    <property type="term" value="F:sigma factor activity"/>
    <property type="evidence" value="ECO:0007669"/>
    <property type="project" value="UniProtKB-KW"/>
</dbReference>
<evidence type="ECO:0000256" key="3">
    <source>
        <dbReference type="ARBA" id="ARBA00023082"/>
    </source>
</evidence>
<dbReference type="Pfam" id="PF04542">
    <property type="entry name" value="Sigma70_r2"/>
    <property type="match status" value="1"/>
</dbReference>
<dbReference type="InterPro" id="IPR014284">
    <property type="entry name" value="RNA_pol_sigma-70_dom"/>
</dbReference>
<evidence type="ECO:0000259" key="6">
    <source>
        <dbReference type="Pfam" id="PF08281"/>
    </source>
</evidence>
<protein>
    <submittedName>
        <fullName evidence="7">RNA polymerase sigma-70 factor (ECF subfamily)</fullName>
    </submittedName>
</protein>
<accession>A0A327QV66</accession>
<keyword evidence="8" id="KW-1185">Reference proteome</keyword>
<dbReference type="NCBIfam" id="TIGR02937">
    <property type="entry name" value="sigma70-ECF"/>
    <property type="match status" value="1"/>
</dbReference>
<dbReference type="InterPro" id="IPR013249">
    <property type="entry name" value="RNA_pol_sigma70_r4_t2"/>
</dbReference>
<organism evidence="7 8">
    <name type="scientific">Chitinophaga skermanii</name>
    <dbReference type="NCBI Taxonomy" id="331697"/>
    <lineage>
        <taxon>Bacteria</taxon>
        <taxon>Pseudomonadati</taxon>
        <taxon>Bacteroidota</taxon>
        <taxon>Chitinophagia</taxon>
        <taxon>Chitinophagales</taxon>
        <taxon>Chitinophagaceae</taxon>
        <taxon>Chitinophaga</taxon>
    </lineage>
</organism>
<evidence type="ECO:0000313" key="8">
    <source>
        <dbReference type="Proteomes" id="UP000249547"/>
    </source>
</evidence>
<dbReference type="Proteomes" id="UP000249547">
    <property type="component" value="Unassembled WGS sequence"/>
</dbReference>
<dbReference type="InterPro" id="IPR013324">
    <property type="entry name" value="RNA_pol_sigma_r3/r4-like"/>
</dbReference>
<evidence type="ECO:0000259" key="5">
    <source>
        <dbReference type="Pfam" id="PF04542"/>
    </source>
</evidence>
<dbReference type="SUPFAM" id="SSF88659">
    <property type="entry name" value="Sigma3 and sigma4 domains of RNA polymerase sigma factors"/>
    <property type="match status" value="1"/>
</dbReference>
<dbReference type="InterPro" id="IPR039425">
    <property type="entry name" value="RNA_pol_sigma-70-like"/>
</dbReference>
<dbReference type="PANTHER" id="PTHR43133">
    <property type="entry name" value="RNA POLYMERASE ECF-TYPE SIGMA FACTO"/>
    <property type="match status" value="1"/>
</dbReference>
<dbReference type="GO" id="GO:0006352">
    <property type="term" value="P:DNA-templated transcription initiation"/>
    <property type="evidence" value="ECO:0007669"/>
    <property type="project" value="InterPro"/>
</dbReference>
<dbReference type="AlphaFoldDB" id="A0A327QV66"/>
<dbReference type="InterPro" id="IPR036388">
    <property type="entry name" value="WH-like_DNA-bd_sf"/>
</dbReference>